<dbReference type="PROSITE" id="PS50222">
    <property type="entry name" value="EF_HAND_2"/>
    <property type="match status" value="1"/>
</dbReference>
<dbReference type="STRING" id="212717.CTC_01541"/>
<sequence length="660" mass="75040">MEKKFDLLIDTKRTGFNTIRGLKEGDNNSVLNITLVQNSIPFDLTGLTVRINYKRPDNKLFLQMVDVINPTEGEIKVNILTKVLETVGEVKADLSIFDKDNRKITSVTFNMFVDASIYRNDYIEPEDLDLIQSVYTEEEKRIRQEKAREKNEDIRKENEIAREIEENKRVKTEKIRQENENKRVESENIRADTESIRKSNETNRDEAEKIRQVNEKTRLENEKAREKNETKRIESENKRETQEVARQQGYTNMKNTIDSFDICEEYNPKKEYKKYNRVTFNGSSYESLKDSKGIDPTNTEHWICIAKKGKDGDGTGDMLKEVYDKNNNGIVDRAEVADSVEWSGIKNKPLTDKELENTKGTISAKSDTGEVTTPHDRQVNCSYRCKSAGSHTVISSSIASSANRNRSFIVNSSSCSTDFEASAIISSSKCITNGKSIIVASECVKDDGLQTIVGGYGYGEPSTKNKKWEISSYSGTIKATGAITGNSTFADFAEYFESTNGKAIPTGIIVTLDGDKIRPCRQGEEMLGVISETAGVLLNACGFHWQDRYLKNEFGGLVYEKKYDEETKQYIKVFKENLEHDMKEEYIAREDREEWNVVGLTGQVYVRIDETVVTGDFIKSDNLGRATKDDNPTYTRWRVMEVTTEYSDSKGYGVALVFIK</sequence>
<dbReference type="OrthoDB" id="2942004at2"/>
<dbReference type="Pfam" id="PF10651">
    <property type="entry name" value="BppU_N"/>
    <property type="match status" value="1"/>
</dbReference>
<keyword evidence="4" id="KW-1185">Reference proteome</keyword>
<dbReference type="KEGG" id="ctc:CTC_01541"/>
<feature type="domain" description="EF-hand" evidence="2">
    <location>
        <begin position="321"/>
        <end position="346"/>
    </location>
</feature>
<dbReference type="HOGENOM" id="CLU_415456_0_0_9"/>
<dbReference type="GO" id="GO:0005509">
    <property type="term" value="F:calcium ion binding"/>
    <property type="evidence" value="ECO:0007669"/>
    <property type="project" value="InterPro"/>
</dbReference>
<feature type="region of interest" description="Disordered" evidence="1">
    <location>
        <begin position="173"/>
        <end position="245"/>
    </location>
</feature>
<dbReference type="InterPro" id="IPR018913">
    <property type="entry name" value="BppU_N"/>
</dbReference>
<evidence type="ECO:0000313" key="4">
    <source>
        <dbReference type="Proteomes" id="UP000001412"/>
    </source>
</evidence>
<dbReference type="Pfam" id="PF11962">
    <property type="entry name" value="Peptidase_G2"/>
    <property type="match status" value="1"/>
</dbReference>
<accession>Q894K1</accession>
<dbReference type="InterPro" id="IPR018247">
    <property type="entry name" value="EF_Hand_1_Ca_BS"/>
</dbReference>
<evidence type="ECO:0000259" key="2">
    <source>
        <dbReference type="PROSITE" id="PS50222"/>
    </source>
</evidence>
<dbReference type="Proteomes" id="UP000001412">
    <property type="component" value="Chromosome"/>
</dbReference>
<dbReference type="PROSITE" id="PS00018">
    <property type="entry name" value="EF_HAND_1"/>
    <property type="match status" value="1"/>
</dbReference>
<dbReference type="InterPro" id="IPR002048">
    <property type="entry name" value="EF_hand_dom"/>
</dbReference>
<dbReference type="AlphaFoldDB" id="Q894K1"/>
<evidence type="ECO:0000256" key="1">
    <source>
        <dbReference type="SAM" id="MobiDB-lite"/>
    </source>
</evidence>
<reference evidence="3 4" key="1">
    <citation type="journal article" date="2003" name="Proc. Natl. Acad. Sci. U.S.A.">
        <title>The genome sequence of Clostridium tetani, the causative agent of tetanus disease.</title>
        <authorList>
            <person name="Brueggemann H."/>
            <person name="Baumer S."/>
            <person name="Fricke W.F."/>
            <person name="Wiezer A."/>
            <person name="Liesegang H."/>
            <person name="Decker I."/>
            <person name="Herzberg C."/>
            <person name="Martinez-Arias R."/>
            <person name="Merkl R."/>
            <person name="Henne A."/>
            <person name="Gottschalk G."/>
        </authorList>
    </citation>
    <scope>NUCLEOTIDE SEQUENCE [LARGE SCALE GENOMIC DNA]</scope>
    <source>
        <strain evidence="4">Massachusetts / E88</strain>
    </source>
</reference>
<name>Q894K1_CLOTE</name>
<dbReference type="InterPro" id="IPR021865">
    <property type="entry name" value="Peptidase_G2"/>
</dbReference>
<evidence type="ECO:0000313" key="3">
    <source>
        <dbReference type="EMBL" id="AAO36091.1"/>
    </source>
</evidence>
<dbReference type="Gene3D" id="2.40.300.10">
    <property type="entry name" value="Head decoration protein D"/>
    <property type="match status" value="1"/>
</dbReference>
<protein>
    <submittedName>
        <fullName evidence="3">Phage pre-neck appendage-like protein</fullName>
    </submittedName>
</protein>
<feature type="compositionally biased region" description="Basic and acidic residues" evidence="1">
    <location>
        <begin position="173"/>
        <end position="243"/>
    </location>
</feature>
<dbReference type="Gene3D" id="2.160.10.20">
    <property type="entry name" value="Insect antifreeze protein"/>
    <property type="match status" value="1"/>
</dbReference>
<gene>
    <name evidence="3" type="ordered locus">CTC_01541</name>
</gene>
<dbReference type="GeneID" id="25393083"/>
<dbReference type="Gene3D" id="2.60.40.3350">
    <property type="match status" value="1"/>
</dbReference>
<dbReference type="RefSeq" id="WP_011099751.1">
    <property type="nucleotide sequence ID" value="NC_004557.1"/>
</dbReference>
<proteinExistence type="predicted"/>
<dbReference type="EMBL" id="AE015927">
    <property type="protein sequence ID" value="AAO36091.1"/>
    <property type="molecule type" value="Genomic_DNA"/>
</dbReference>
<dbReference type="Gene3D" id="4.10.80.40">
    <property type="entry name" value="succinate dehydrogenase protein domain"/>
    <property type="match status" value="1"/>
</dbReference>
<organism evidence="3 4">
    <name type="scientific">Clostridium tetani (strain Massachusetts / E88)</name>
    <dbReference type="NCBI Taxonomy" id="212717"/>
    <lineage>
        <taxon>Bacteria</taxon>
        <taxon>Bacillati</taxon>
        <taxon>Bacillota</taxon>
        <taxon>Clostridia</taxon>
        <taxon>Eubacteriales</taxon>
        <taxon>Clostridiaceae</taxon>
        <taxon>Clostridium</taxon>
    </lineage>
</organism>